<name>A0A5C3LTV4_9AGAR</name>
<feature type="signal peptide" evidence="1">
    <location>
        <begin position="1"/>
        <end position="20"/>
    </location>
</feature>
<feature type="chain" id="PRO_5022751344" evidence="1">
    <location>
        <begin position="21"/>
        <end position="211"/>
    </location>
</feature>
<keyword evidence="3" id="KW-1185">Reference proteome</keyword>
<dbReference type="AlphaFoldDB" id="A0A5C3LTV4"/>
<dbReference type="Proteomes" id="UP000308652">
    <property type="component" value="Unassembled WGS sequence"/>
</dbReference>
<protein>
    <submittedName>
        <fullName evidence="2">Uncharacterized protein</fullName>
    </submittedName>
</protein>
<organism evidence="2 3">
    <name type="scientific">Crucibulum laeve</name>
    <dbReference type="NCBI Taxonomy" id="68775"/>
    <lineage>
        <taxon>Eukaryota</taxon>
        <taxon>Fungi</taxon>
        <taxon>Dikarya</taxon>
        <taxon>Basidiomycota</taxon>
        <taxon>Agaricomycotina</taxon>
        <taxon>Agaricomycetes</taxon>
        <taxon>Agaricomycetidae</taxon>
        <taxon>Agaricales</taxon>
        <taxon>Agaricineae</taxon>
        <taxon>Nidulariaceae</taxon>
        <taxon>Crucibulum</taxon>
    </lineage>
</organism>
<sequence>MCSSWCSMLRVSAFLSLGLSTVVTMLNQQARPGCPVLPHFWLLWVENEYPYLPLVPVHQPFYGPLFSRLSFNKQDVPVKLLKKDNLKAYTLEQSLKTELISLEQNLHALLHAIYDLIPLVTKEFQFWPFPKQFGYERLYTSERAVHITSCHSQDAFVPLMATITLGILVLNDREETFPDVTWQYKLLNQTGIHPQWLEAIEESAVSNLMVP</sequence>
<accession>A0A5C3LTV4</accession>
<evidence type="ECO:0000313" key="3">
    <source>
        <dbReference type="Proteomes" id="UP000308652"/>
    </source>
</evidence>
<keyword evidence="1" id="KW-0732">Signal</keyword>
<dbReference type="OrthoDB" id="3268696at2759"/>
<proteinExistence type="predicted"/>
<gene>
    <name evidence="2" type="ORF">BDQ12DRAFT_668695</name>
</gene>
<dbReference type="EMBL" id="ML213622">
    <property type="protein sequence ID" value="TFK35398.1"/>
    <property type="molecule type" value="Genomic_DNA"/>
</dbReference>
<reference evidence="2 3" key="1">
    <citation type="journal article" date="2019" name="Nat. Ecol. Evol.">
        <title>Megaphylogeny resolves global patterns of mushroom evolution.</title>
        <authorList>
            <person name="Varga T."/>
            <person name="Krizsan K."/>
            <person name="Foldi C."/>
            <person name="Dima B."/>
            <person name="Sanchez-Garcia M."/>
            <person name="Sanchez-Ramirez S."/>
            <person name="Szollosi G.J."/>
            <person name="Szarkandi J.G."/>
            <person name="Papp V."/>
            <person name="Albert L."/>
            <person name="Andreopoulos W."/>
            <person name="Angelini C."/>
            <person name="Antonin V."/>
            <person name="Barry K.W."/>
            <person name="Bougher N.L."/>
            <person name="Buchanan P."/>
            <person name="Buyck B."/>
            <person name="Bense V."/>
            <person name="Catcheside P."/>
            <person name="Chovatia M."/>
            <person name="Cooper J."/>
            <person name="Damon W."/>
            <person name="Desjardin D."/>
            <person name="Finy P."/>
            <person name="Geml J."/>
            <person name="Haridas S."/>
            <person name="Hughes K."/>
            <person name="Justo A."/>
            <person name="Karasinski D."/>
            <person name="Kautmanova I."/>
            <person name="Kiss B."/>
            <person name="Kocsube S."/>
            <person name="Kotiranta H."/>
            <person name="LaButti K.M."/>
            <person name="Lechner B.E."/>
            <person name="Liimatainen K."/>
            <person name="Lipzen A."/>
            <person name="Lukacs Z."/>
            <person name="Mihaltcheva S."/>
            <person name="Morgado L.N."/>
            <person name="Niskanen T."/>
            <person name="Noordeloos M.E."/>
            <person name="Ohm R.A."/>
            <person name="Ortiz-Santana B."/>
            <person name="Ovrebo C."/>
            <person name="Racz N."/>
            <person name="Riley R."/>
            <person name="Savchenko A."/>
            <person name="Shiryaev A."/>
            <person name="Soop K."/>
            <person name="Spirin V."/>
            <person name="Szebenyi C."/>
            <person name="Tomsovsky M."/>
            <person name="Tulloss R.E."/>
            <person name="Uehling J."/>
            <person name="Grigoriev I.V."/>
            <person name="Vagvolgyi C."/>
            <person name="Papp T."/>
            <person name="Martin F.M."/>
            <person name="Miettinen O."/>
            <person name="Hibbett D.S."/>
            <person name="Nagy L.G."/>
        </authorList>
    </citation>
    <scope>NUCLEOTIDE SEQUENCE [LARGE SCALE GENOMIC DNA]</scope>
    <source>
        <strain evidence="2 3">CBS 166.37</strain>
    </source>
</reference>
<evidence type="ECO:0000313" key="2">
    <source>
        <dbReference type="EMBL" id="TFK35398.1"/>
    </source>
</evidence>
<evidence type="ECO:0000256" key="1">
    <source>
        <dbReference type="SAM" id="SignalP"/>
    </source>
</evidence>